<dbReference type="EMBL" id="CABWMV010000007">
    <property type="protein sequence ID" value="VXC70011.1"/>
    <property type="molecule type" value="Genomic_DNA"/>
</dbReference>
<dbReference type="PROSITE" id="PS51257">
    <property type="entry name" value="PROKAR_LIPOPROTEIN"/>
    <property type="match status" value="1"/>
</dbReference>
<organism evidence="2 4">
    <name type="scientific">Sphingobacterium multivorum</name>
    <dbReference type="NCBI Taxonomy" id="28454"/>
    <lineage>
        <taxon>Bacteria</taxon>
        <taxon>Pseudomonadati</taxon>
        <taxon>Bacteroidota</taxon>
        <taxon>Sphingobacteriia</taxon>
        <taxon>Sphingobacteriales</taxon>
        <taxon>Sphingobacteriaceae</taxon>
        <taxon>Sphingobacterium</taxon>
    </lineage>
</organism>
<gene>
    <name evidence="2" type="ORF">NCTC11343_03050</name>
    <name evidence="3" type="ORF">SPHINGO8BC_150546</name>
</gene>
<dbReference type="Proteomes" id="UP000432350">
    <property type="component" value="Unassembled WGS sequence"/>
</dbReference>
<reference evidence="2 4" key="1">
    <citation type="submission" date="2018-06" db="EMBL/GenBank/DDBJ databases">
        <authorList>
            <consortium name="Pathogen Informatics"/>
            <person name="Doyle S."/>
        </authorList>
    </citation>
    <scope>NUCLEOTIDE SEQUENCE [LARGE SCALE GENOMIC DNA]</scope>
    <source>
        <strain evidence="2 4">NCTC11343</strain>
    </source>
</reference>
<evidence type="ECO:0000313" key="5">
    <source>
        <dbReference type="Proteomes" id="UP000432350"/>
    </source>
</evidence>
<dbReference type="EMBL" id="UAUU01000009">
    <property type="protein sequence ID" value="SPZ87671.1"/>
    <property type="molecule type" value="Genomic_DNA"/>
</dbReference>
<feature type="signal peptide" evidence="1">
    <location>
        <begin position="1"/>
        <end position="22"/>
    </location>
</feature>
<dbReference type="Gene3D" id="1.25.40.390">
    <property type="match status" value="1"/>
</dbReference>
<dbReference type="InterPro" id="IPR011990">
    <property type="entry name" value="TPR-like_helical_dom_sf"/>
</dbReference>
<accession>A0A2X2J624</accession>
<evidence type="ECO:0000256" key="1">
    <source>
        <dbReference type="SAM" id="SignalP"/>
    </source>
</evidence>
<evidence type="ECO:0000313" key="4">
    <source>
        <dbReference type="Proteomes" id="UP000251241"/>
    </source>
</evidence>
<evidence type="ECO:0000313" key="3">
    <source>
        <dbReference type="EMBL" id="VXC70011.1"/>
    </source>
</evidence>
<dbReference type="RefSeq" id="WP_070561428.1">
    <property type="nucleotide sequence ID" value="NZ_CP068086.1"/>
</dbReference>
<name>A0A2X2J624_SPHMU</name>
<dbReference type="Pfam" id="PF12771">
    <property type="entry name" value="SusD-like_2"/>
    <property type="match status" value="1"/>
</dbReference>
<dbReference type="AlphaFoldDB" id="A0A2X2J624"/>
<evidence type="ECO:0000313" key="2">
    <source>
        <dbReference type="EMBL" id="SPZ87671.1"/>
    </source>
</evidence>
<dbReference type="InterPro" id="IPR041662">
    <property type="entry name" value="SusD-like_2"/>
</dbReference>
<protein>
    <submittedName>
        <fullName evidence="2">Starch-binding associating with outer membrane</fullName>
    </submittedName>
</protein>
<accession>A0A654AQY7</accession>
<dbReference type="SUPFAM" id="SSF48452">
    <property type="entry name" value="TPR-like"/>
    <property type="match status" value="1"/>
</dbReference>
<feature type="chain" id="PRO_5036058350" evidence="1">
    <location>
        <begin position="23"/>
        <end position="489"/>
    </location>
</feature>
<reference evidence="3 5" key="2">
    <citation type="submission" date="2019-10" db="EMBL/GenBank/DDBJ databases">
        <authorList>
            <person name="Karimi E."/>
        </authorList>
    </citation>
    <scope>NUCLEOTIDE SEQUENCE [LARGE SCALE GENOMIC DNA]</scope>
    <source>
        <strain evidence="3">Sphingobacterium sp. 8BC</strain>
    </source>
</reference>
<sequence>MKKNIRKAFILLAACGILQSCTKDFVAINTNPNAISAAAPQSLIAPALLNVLNTNLSRNMRINNELMQVTVTVNDALEIQRYEIRPSEAESTWSGWYVQLTNIRDIYQKAGEGQQKGYQTYQGISLILDAWVSSLITDMYGDVPYTDSNKGYSDSNLTPVFDKQSDIYADIFRKLEEANTLLKGKVAVESTNLAMDPIFNSDPGKWQKFGNSLYLRLLLRIAHKSETNAVAKIKEILETNAAEYPVMQSNAETAALYYTNVQPYMNPYFNSRDIDFNGNKGYSEFFINNLLDLSDPRLKIWATEATLGVYGGMQSGYQRGNVPEQQSTLLTSLKADSHMGNIMNYAELQFIIAECGMRGYAQVDAPGAYLKGVNAAMEYWGLTAPASYLSSAKVQLLPTDSDHAKLKKVHLQKYYAMLFTDFQQWYEYRRTQLLDLYKGPGLLNQGKMPVRLNYPTIVQSLNKVNYQDAVSRMGGDGINEKMWWQPSIN</sequence>
<dbReference type="GeneID" id="97182944"/>
<keyword evidence="1" id="KW-0732">Signal</keyword>
<proteinExistence type="predicted"/>
<dbReference type="Proteomes" id="UP000251241">
    <property type="component" value="Unassembled WGS sequence"/>
</dbReference>